<evidence type="ECO:0000313" key="2">
    <source>
        <dbReference type="Proteomes" id="UP001280581"/>
    </source>
</evidence>
<protein>
    <submittedName>
        <fullName evidence="1">Uncharacterized protein</fullName>
    </submittedName>
</protein>
<dbReference type="Proteomes" id="UP001280581">
    <property type="component" value="Unassembled WGS sequence"/>
</dbReference>
<keyword evidence="2" id="KW-1185">Reference proteome</keyword>
<name>A0AAN6M7D6_9PLEO</name>
<reference evidence="1 2" key="1">
    <citation type="submission" date="2021-02" db="EMBL/GenBank/DDBJ databases">
        <title>Genome assembly of Pseudopithomyces chartarum.</title>
        <authorList>
            <person name="Jauregui R."/>
            <person name="Singh J."/>
            <person name="Voisey C."/>
        </authorList>
    </citation>
    <scope>NUCLEOTIDE SEQUENCE [LARGE SCALE GENOMIC DNA]</scope>
    <source>
        <strain evidence="1 2">AGR01</strain>
    </source>
</reference>
<evidence type="ECO:0000313" key="1">
    <source>
        <dbReference type="EMBL" id="KAK3215686.1"/>
    </source>
</evidence>
<comment type="caution">
    <text evidence="1">The sequence shown here is derived from an EMBL/GenBank/DDBJ whole genome shotgun (WGS) entry which is preliminary data.</text>
</comment>
<proteinExistence type="predicted"/>
<dbReference type="EMBL" id="WVTA01000002">
    <property type="protein sequence ID" value="KAK3215686.1"/>
    <property type="molecule type" value="Genomic_DNA"/>
</dbReference>
<sequence>MQNCTCGPHSLPGEASLRLDIQQQQLPAQLPTSLASVSYRHHPDLLARGKTPVRLENRKTNKDFFYHDKVVSPAIHMTATPLVAPQSNPVSCWDKLPGEIRNRVYQLVAGDFAMLDLYGNRVRNMTAIRDRQAYLKLFPGLAYMNRTTYNEFSTFLLENKILKIHTLEDLRYLEYALDHLPREKGWNSVKNMHFSRFSDLATSSARARELFDFMMRCHNIEELTLQVKLDLLHIPDGSSALRQLAFLNGTPGIKSPQQVAETYELNLLFDLPHLRKLTMICKWHSGCPIPCTPLTMITFWDLQDWVAQGYAAYASNVKKITKCLLINDPREQGAWTVRLERGRVESV</sequence>
<organism evidence="1 2">
    <name type="scientific">Pseudopithomyces chartarum</name>
    <dbReference type="NCBI Taxonomy" id="1892770"/>
    <lineage>
        <taxon>Eukaryota</taxon>
        <taxon>Fungi</taxon>
        <taxon>Dikarya</taxon>
        <taxon>Ascomycota</taxon>
        <taxon>Pezizomycotina</taxon>
        <taxon>Dothideomycetes</taxon>
        <taxon>Pleosporomycetidae</taxon>
        <taxon>Pleosporales</taxon>
        <taxon>Massarineae</taxon>
        <taxon>Didymosphaeriaceae</taxon>
        <taxon>Pseudopithomyces</taxon>
    </lineage>
</organism>
<dbReference type="AlphaFoldDB" id="A0AAN6M7D6"/>
<gene>
    <name evidence="1" type="ORF">GRF29_8g778341</name>
</gene>
<accession>A0AAN6M7D6</accession>